<dbReference type="PANTHER" id="PTHR20884">
    <property type="entry name" value="GDP-D-GLUCOSE PHOSPHORYLASE 1"/>
    <property type="match status" value="1"/>
</dbReference>
<dbReference type="OrthoDB" id="417175at2759"/>
<sequence>MFQYSDKDFIFTTSWKSLDGQSKFDEKLRNLWREKEDQELFRYKYNIECSIELPGKYGFLAVLNTDRGTKRRKPITFCNVLEPFNDDLFNFTKVNPGEYLFKFSYISNNSSNPNDILAINASPLGDFHSLILPKLTSKLPQVINEYSLNVAIQLLLQSASPALRVGFNSLCAFASVNHLHLHLYYLFHRMYLEYCDLVKLSGPCHTILDFPSKGFVFILNSKDSLPNFVK</sequence>
<dbReference type="GeneID" id="112691909"/>
<dbReference type="PANTHER" id="PTHR20884:SF8">
    <property type="entry name" value="GDP-D-GLUCOSE PHOSPHORYLASE 1"/>
    <property type="match status" value="1"/>
</dbReference>
<dbReference type="Proteomes" id="UP000694846">
    <property type="component" value="Unplaced"/>
</dbReference>
<dbReference type="GO" id="GO:0016787">
    <property type="term" value="F:hydrolase activity"/>
    <property type="evidence" value="ECO:0007669"/>
    <property type="project" value="UniProtKB-KW"/>
</dbReference>
<organism evidence="2 3">
    <name type="scientific">Sipha flava</name>
    <name type="common">yellow sugarcane aphid</name>
    <dbReference type="NCBI Taxonomy" id="143950"/>
    <lineage>
        <taxon>Eukaryota</taxon>
        <taxon>Metazoa</taxon>
        <taxon>Ecdysozoa</taxon>
        <taxon>Arthropoda</taxon>
        <taxon>Hexapoda</taxon>
        <taxon>Insecta</taxon>
        <taxon>Pterygota</taxon>
        <taxon>Neoptera</taxon>
        <taxon>Paraneoptera</taxon>
        <taxon>Hemiptera</taxon>
        <taxon>Sternorrhyncha</taxon>
        <taxon>Aphidomorpha</taxon>
        <taxon>Aphidoidea</taxon>
        <taxon>Aphididae</taxon>
        <taxon>Sipha</taxon>
    </lineage>
</organism>
<feature type="domain" description="GDPGP1-like N-terminal" evidence="1">
    <location>
        <begin position="23"/>
        <end position="184"/>
    </location>
</feature>
<dbReference type="GO" id="GO:0005737">
    <property type="term" value="C:cytoplasm"/>
    <property type="evidence" value="ECO:0007669"/>
    <property type="project" value="UniProtKB-SubCell"/>
</dbReference>
<dbReference type="Pfam" id="PF26217">
    <property type="entry name" value="GDPGP1_N"/>
    <property type="match status" value="1"/>
</dbReference>
<dbReference type="GO" id="GO:0080048">
    <property type="term" value="F:GDP-D-glucose phosphorylase activity"/>
    <property type="evidence" value="ECO:0007669"/>
    <property type="project" value="UniProtKB-EC"/>
</dbReference>
<keyword evidence="2" id="KW-1185">Reference proteome</keyword>
<reference evidence="3" key="1">
    <citation type="submission" date="2025-08" db="UniProtKB">
        <authorList>
            <consortium name="RefSeq"/>
        </authorList>
    </citation>
    <scope>IDENTIFICATION</scope>
    <source>
        <tissue evidence="3">Whole body</tissue>
    </source>
</reference>
<name>A0A8B8GHR6_9HEMI</name>
<dbReference type="AlphaFoldDB" id="A0A8B8GHR6"/>
<protein>
    <submittedName>
        <fullName evidence="3">GDP-D-glucose phosphorylase 1</fullName>
    </submittedName>
</protein>
<dbReference type="GO" id="GO:0006006">
    <property type="term" value="P:glucose metabolic process"/>
    <property type="evidence" value="ECO:0007669"/>
    <property type="project" value="TreeGrafter"/>
</dbReference>
<evidence type="ECO:0000259" key="1">
    <source>
        <dbReference type="Pfam" id="PF26217"/>
    </source>
</evidence>
<dbReference type="InterPro" id="IPR026506">
    <property type="entry name" value="GDPGP"/>
</dbReference>
<dbReference type="InterPro" id="IPR058866">
    <property type="entry name" value="GDPGP1_N"/>
</dbReference>
<accession>A0A8B8GHR6</accession>
<evidence type="ECO:0000313" key="3">
    <source>
        <dbReference type="RefSeq" id="XP_025422131.1"/>
    </source>
</evidence>
<dbReference type="GO" id="GO:0005085">
    <property type="term" value="F:guanyl-nucleotide exchange factor activity"/>
    <property type="evidence" value="ECO:0007669"/>
    <property type="project" value="UniProtKB-KW"/>
</dbReference>
<gene>
    <name evidence="3" type="primary">LOC112691909</name>
</gene>
<dbReference type="GO" id="GO:0000166">
    <property type="term" value="F:nucleotide binding"/>
    <property type="evidence" value="ECO:0007669"/>
    <property type="project" value="UniProtKB-KW"/>
</dbReference>
<dbReference type="RefSeq" id="XP_025422131.1">
    <property type="nucleotide sequence ID" value="XM_025566346.1"/>
</dbReference>
<evidence type="ECO:0000313" key="2">
    <source>
        <dbReference type="Proteomes" id="UP000694846"/>
    </source>
</evidence>
<proteinExistence type="predicted"/>